<proteinExistence type="inferred from homology"/>
<dbReference type="Gene3D" id="1.10.3810.10">
    <property type="entry name" value="Biosynthetic peptidoglycan transglycosylase-like"/>
    <property type="match status" value="1"/>
</dbReference>
<evidence type="ECO:0000256" key="17">
    <source>
        <dbReference type="SAM" id="Phobius"/>
    </source>
</evidence>
<keyword evidence="12 17" id="KW-0472">Membrane</keyword>
<dbReference type="SUPFAM" id="SSF53955">
    <property type="entry name" value="Lysozyme-like"/>
    <property type="match status" value="1"/>
</dbReference>
<dbReference type="FunFam" id="1.10.3810.10:FF:000001">
    <property type="entry name" value="Penicillin-binding protein 1A"/>
    <property type="match status" value="1"/>
</dbReference>
<dbReference type="PANTHER" id="PTHR32282">
    <property type="entry name" value="BINDING PROTEIN TRANSPEPTIDASE, PUTATIVE-RELATED"/>
    <property type="match status" value="1"/>
</dbReference>
<evidence type="ECO:0000256" key="13">
    <source>
        <dbReference type="ARBA" id="ARBA00023268"/>
    </source>
</evidence>
<keyword evidence="10" id="KW-0133">Cell shape</keyword>
<keyword evidence="17" id="KW-1133">Transmembrane helix</keyword>
<evidence type="ECO:0000256" key="2">
    <source>
        <dbReference type="ARBA" id="ARBA00007090"/>
    </source>
</evidence>
<dbReference type="SUPFAM" id="SSF56601">
    <property type="entry name" value="beta-lactamase/transpeptidase-like"/>
    <property type="match status" value="1"/>
</dbReference>
<dbReference type="InterPro" id="IPR012338">
    <property type="entry name" value="Beta-lactam/transpept-like"/>
</dbReference>
<keyword evidence="9" id="KW-0378">Hydrolase</keyword>
<protein>
    <submittedName>
        <fullName evidence="20">Uncharacterized protein</fullName>
    </submittedName>
</protein>
<evidence type="ECO:0000256" key="4">
    <source>
        <dbReference type="ARBA" id="ARBA00022475"/>
    </source>
</evidence>
<comment type="similarity">
    <text evidence="3">In the N-terminal section; belongs to the glycosyltransferase 51 family.</text>
</comment>
<comment type="similarity">
    <text evidence="2">In the C-terminal section; belongs to the transpeptidase family.</text>
</comment>
<keyword evidence="7" id="KW-0328">Glycosyltransferase</keyword>
<sequence length="897" mass="100887">MISLDPSKKRLLKSKLYRLKKTILTKPDFSNIKFKIPNVKLSQGQLLILTYLTTFVFIGLIFGTLLIIMIFAFISRQLPDPNQLLERSYELSTKIFDRNGKPIYEVYGEKNRTLVKLDEISPYTASATLAAEDANFYAHKGYSLKGMLRAVKNTITGQGLQGGSTLTQQVIKNTLLTQERTITRKIKELILSLQLENRYSKDEILQMYLNESPYGGQNYGIYTAAKAYFNKHPKDLTLAESAYLAGLPQRPSYYSQFGTNPEAGIERKNTVLSLMYEKGWEGQNGNRFYISKEDIEVAKKEELIFQSSSIPFNAPHFIFYVKQKLIDMFGEDFVEQGGLQVRTTLDLEVQEKAQEIVYTEVESSKNLNVYNGSLVAIDPKTGQIIAMVGSKGYFLKSEPDSCVSGVTGENSCLFEPELNVTTANRQPGSAIKPLTYATMLKNGYPASYVLLDVPTKFPGSSAEKPYIPENYDGIFRGPMPLRKALGNSLNIPAVKALKIVGINNMIDLAEEMGISTFKDRTRYGLALTLGGGETKLLELTGAFGTFANKGTFQSPTPLLEVKDSNGNILYSYRSEFGKKVLSEDVAFLMSDILSDDGARSAVFGLGSLLKIPNYQVAVKTGTTDDKRDNYAIGFTPSIVIGAWVGNNNNEKMNPYIASGITGATPIWNKFMKYYLEKFFKENPEKFEAPETVNKISVDSLTGMLPYKDGNTRQEWFIKGTEPSSVSDWYKTLEICEIDGKIANEECKEADKTDTETYIDIRAELPEWQMYVDKWVSENYSDEDKYFPPKSRSCLAFDDGEVDKDRICIEIPNFKDGDRVPLDFRLSAEVSSGRDIEYVKVYMDGQRMTEDRSSPWGYNFELSSKDIGTHDFKVVAENERGEKAEEDVELEVVGYQLD</sequence>
<evidence type="ECO:0000256" key="14">
    <source>
        <dbReference type="ARBA" id="ARBA00023316"/>
    </source>
</evidence>
<dbReference type="PANTHER" id="PTHR32282:SF11">
    <property type="entry name" value="PENICILLIN-BINDING PROTEIN 1B"/>
    <property type="match status" value="1"/>
</dbReference>
<evidence type="ECO:0000256" key="1">
    <source>
        <dbReference type="ARBA" id="ARBA00004236"/>
    </source>
</evidence>
<dbReference type="InterPro" id="IPR001460">
    <property type="entry name" value="PCN-bd_Tpept"/>
</dbReference>
<keyword evidence="8" id="KW-0808">Transferase</keyword>
<dbReference type="EMBL" id="MEUV01000024">
    <property type="protein sequence ID" value="OGC45646.1"/>
    <property type="molecule type" value="Genomic_DNA"/>
</dbReference>
<keyword evidence="17" id="KW-0812">Transmembrane</keyword>
<dbReference type="Pfam" id="PF00912">
    <property type="entry name" value="Transgly"/>
    <property type="match status" value="1"/>
</dbReference>
<dbReference type="GO" id="GO:0071555">
    <property type="term" value="P:cell wall organization"/>
    <property type="evidence" value="ECO:0007669"/>
    <property type="project" value="UniProtKB-KW"/>
</dbReference>
<comment type="subcellular location">
    <subcellularLocation>
        <location evidence="1">Cell membrane</location>
    </subcellularLocation>
</comment>
<dbReference type="AlphaFoldDB" id="A0A1F4UL50"/>
<keyword evidence="4" id="KW-1003">Cell membrane</keyword>
<evidence type="ECO:0000256" key="8">
    <source>
        <dbReference type="ARBA" id="ARBA00022679"/>
    </source>
</evidence>
<dbReference type="GO" id="GO:0008360">
    <property type="term" value="P:regulation of cell shape"/>
    <property type="evidence" value="ECO:0007669"/>
    <property type="project" value="UniProtKB-KW"/>
</dbReference>
<comment type="caution">
    <text evidence="20">The sequence shown here is derived from an EMBL/GenBank/DDBJ whole genome shotgun (WGS) entry which is preliminary data.</text>
</comment>
<evidence type="ECO:0000313" key="20">
    <source>
        <dbReference type="EMBL" id="OGC45646.1"/>
    </source>
</evidence>
<evidence type="ECO:0000256" key="9">
    <source>
        <dbReference type="ARBA" id="ARBA00022801"/>
    </source>
</evidence>
<evidence type="ECO:0000256" key="3">
    <source>
        <dbReference type="ARBA" id="ARBA00007739"/>
    </source>
</evidence>
<evidence type="ECO:0000259" key="19">
    <source>
        <dbReference type="Pfam" id="PF00912"/>
    </source>
</evidence>
<reference evidence="20 21" key="1">
    <citation type="journal article" date="2016" name="Nat. Commun.">
        <title>Thousands of microbial genomes shed light on interconnected biogeochemical processes in an aquifer system.</title>
        <authorList>
            <person name="Anantharaman K."/>
            <person name="Brown C.T."/>
            <person name="Hug L.A."/>
            <person name="Sharon I."/>
            <person name="Castelle C.J."/>
            <person name="Probst A.J."/>
            <person name="Thomas B.C."/>
            <person name="Singh A."/>
            <person name="Wilkins M.J."/>
            <person name="Karaoz U."/>
            <person name="Brodie E.L."/>
            <person name="Williams K.H."/>
            <person name="Hubbard S.S."/>
            <person name="Banfield J.F."/>
        </authorList>
    </citation>
    <scope>NUCLEOTIDE SEQUENCE [LARGE SCALE GENOMIC DNA]</scope>
</reference>
<dbReference type="Gene3D" id="3.40.710.10">
    <property type="entry name" value="DD-peptidase/beta-lactamase superfamily"/>
    <property type="match status" value="1"/>
</dbReference>
<evidence type="ECO:0000256" key="10">
    <source>
        <dbReference type="ARBA" id="ARBA00022960"/>
    </source>
</evidence>
<dbReference type="Pfam" id="PF00905">
    <property type="entry name" value="Transpeptidase"/>
    <property type="match status" value="1"/>
</dbReference>
<keyword evidence="6" id="KW-0645">Protease</keyword>
<evidence type="ECO:0000256" key="7">
    <source>
        <dbReference type="ARBA" id="ARBA00022676"/>
    </source>
</evidence>
<keyword evidence="5" id="KW-0121">Carboxypeptidase</keyword>
<dbReference type="InterPro" id="IPR001264">
    <property type="entry name" value="Glyco_trans_51"/>
</dbReference>
<keyword evidence="11" id="KW-0573">Peptidoglycan synthesis</keyword>
<feature type="domain" description="Glycosyl transferase family 51" evidence="19">
    <location>
        <begin position="100"/>
        <end position="275"/>
    </location>
</feature>
<comment type="catalytic activity">
    <reaction evidence="15">
        <text>Preferential cleavage: (Ac)2-L-Lys-D-Ala-|-D-Ala. Also transpeptidation of peptidyl-alanyl moieties that are N-acyl substituents of D-alanine.</text>
        <dbReference type="EC" id="3.4.16.4"/>
    </reaction>
</comment>
<dbReference type="GO" id="GO:0009252">
    <property type="term" value="P:peptidoglycan biosynthetic process"/>
    <property type="evidence" value="ECO:0007669"/>
    <property type="project" value="UniProtKB-KW"/>
</dbReference>
<feature type="transmembrane region" description="Helical" evidence="17">
    <location>
        <begin position="46"/>
        <end position="74"/>
    </location>
</feature>
<evidence type="ECO:0000256" key="11">
    <source>
        <dbReference type="ARBA" id="ARBA00022984"/>
    </source>
</evidence>
<evidence type="ECO:0000259" key="18">
    <source>
        <dbReference type="Pfam" id="PF00905"/>
    </source>
</evidence>
<dbReference type="GO" id="GO:0009002">
    <property type="term" value="F:serine-type D-Ala-D-Ala carboxypeptidase activity"/>
    <property type="evidence" value="ECO:0007669"/>
    <property type="project" value="UniProtKB-EC"/>
</dbReference>
<gene>
    <name evidence="20" type="ORF">A2V49_02985</name>
</gene>
<evidence type="ECO:0000313" key="21">
    <source>
        <dbReference type="Proteomes" id="UP000178615"/>
    </source>
</evidence>
<comment type="catalytic activity">
    <reaction evidence="16">
        <text>[GlcNAc-(1-&gt;4)-Mur2Ac(oyl-L-Ala-gamma-D-Glu-L-Lys-D-Ala-D-Ala)](n)-di-trans,octa-cis-undecaprenyl diphosphate + beta-D-GlcNAc-(1-&gt;4)-Mur2Ac(oyl-L-Ala-gamma-D-Glu-L-Lys-D-Ala-D-Ala)-di-trans,octa-cis-undecaprenyl diphosphate = [GlcNAc-(1-&gt;4)-Mur2Ac(oyl-L-Ala-gamma-D-Glu-L-Lys-D-Ala-D-Ala)](n+1)-di-trans,octa-cis-undecaprenyl diphosphate + di-trans,octa-cis-undecaprenyl diphosphate + H(+)</text>
        <dbReference type="Rhea" id="RHEA:23708"/>
        <dbReference type="Rhea" id="RHEA-COMP:9602"/>
        <dbReference type="Rhea" id="RHEA-COMP:9603"/>
        <dbReference type="ChEBI" id="CHEBI:15378"/>
        <dbReference type="ChEBI" id="CHEBI:58405"/>
        <dbReference type="ChEBI" id="CHEBI:60033"/>
        <dbReference type="ChEBI" id="CHEBI:78435"/>
        <dbReference type="EC" id="2.4.99.28"/>
    </reaction>
</comment>
<dbReference type="Gene3D" id="2.60.40.10">
    <property type="entry name" value="Immunoglobulins"/>
    <property type="match status" value="1"/>
</dbReference>
<evidence type="ECO:0000256" key="5">
    <source>
        <dbReference type="ARBA" id="ARBA00022645"/>
    </source>
</evidence>
<dbReference type="InterPro" id="IPR036950">
    <property type="entry name" value="PBP_transglycosylase"/>
</dbReference>
<dbReference type="GO" id="GO:0006508">
    <property type="term" value="P:proteolysis"/>
    <property type="evidence" value="ECO:0007669"/>
    <property type="project" value="UniProtKB-KW"/>
</dbReference>
<dbReference type="GO" id="GO:0008955">
    <property type="term" value="F:peptidoglycan glycosyltransferase activity"/>
    <property type="evidence" value="ECO:0007669"/>
    <property type="project" value="UniProtKB-EC"/>
</dbReference>
<dbReference type="GO" id="GO:0008658">
    <property type="term" value="F:penicillin binding"/>
    <property type="evidence" value="ECO:0007669"/>
    <property type="project" value="InterPro"/>
</dbReference>
<feature type="domain" description="Penicillin-binding protein transpeptidase" evidence="18">
    <location>
        <begin position="372"/>
        <end position="628"/>
    </location>
</feature>
<keyword evidence="14" id="KW-0961">Cell wall biogenesis/degradation</keyword>
<dbReference type="GO" id="GO:0005886">
    <property type="term" value="C:plasma membrane"/>
    <property type="evidence" value="ECO:0007669"/>
    <property type="project" value="UniProtKB-SubCell"/>
</dbReference>
<dbReference type="InterPro" id="IPR013783">
    <property type="entry name" value="Ig-like_fold"/>
</dbReference>
<evidence type="ECO:0000256" key="15">
    <source>
        <dbReference type="ARBA" id="ARBA00034000"/>
    </source>
</evidence>
<dbReference type="InterPro" id="IPR023346">
    <property type="entry name" value="Lysozyme-like_dom_sf"/>
</dbReference>
<evidence type="ECO:0000256" key="6">
    <source>
        <dbReference type="ARBA" id="ARBA00022670"/>
    </source>
</evidence>
<accession>A0A1F4UL50</accession>
<dbReference type="GO" id="GO:0030288">
    <property type="term" value="C:outer membrane-bounded periplasmic space"/>
    <property type="evidence" value="ECO:0007669"/>
    <property type="project" value="TreeGrafter"/>
</dbReference>
<dbReference type="Proteomes" id="UP000178615">
    <property type="component" value="Unassembled WGS sequence"/>
</dbReference>
<dbReference type="InterPro" id="IPR050396">
    <property type="entry name" value="Glycosyltr_51/Transpeptidase"/>
</dbReference>
<name>A0A1F4UL50_UNCKA</name>
<keyword evidence="13" id="KW-0511">Multifunctional enzyme</keyword>
<evidence type="ECO:0000256" key="16">
    <source>
        <dbReference type="ARBA" id="ARBA00049902"/>
    </source>
</evidence>
<evidence type="ECO:0000256" key="12">
    <source>
        <dbReference type="ARBA" id="ARBA00023136"/>
    </source>
</evidence>
<organism evidence="20 21">
    <name type="scientific">candidate division WWE3 bacterium RBG_19FT_COMBO_34_6</name>
    <dbReference type="NCBI Taxonomy" id="1802612"/>
    <lineage>
        <taxon>Bacteria</taxon>
        <taxon>Katanobacteria</taxon>
    </lineage>
</organism>